<evidence type="ECO:0000259" key="2">
    <source>
        <dbReference type="Pfam" id="PF10350"/>
    </source>
</evidence>
<dbReference type="GeneID" id="73471706"/>
<feature type="domain" description="tRNA (32-2'-O)-methyltransferase regulator THADA-like C-terminal TPR repeats region" evidence="4">
    <location>
        <begin position="757"/>
        <end position="896"/>
    </location>
</feature>
<dbReference type="Pfam" id="PF25151">
    <property type="entry name" value="TPR_Trm732_C"/>
    <property type="match status" value="1"/>
</dbReference>
<dbReference type="InterPro" id="IPR019442">
    <property type="entry name" value="THADA/TRM732_DUF2428"/>
</dbReference>
<keyword evidence="1" id="KW-0819">tRNA processing</keyword>
<dbReference type="InterPro" id="IPR051954">
    <property type="entry name" value="tRNA_methyltransferase_THADA"/>
</dbReference>
<evidence type="ECO:0000256" key="1">
    <source>
        <dbReference type="ARBA" id="ARBA00022694"/>
    </source>
</evidence>
<evidence type="ECO:0000259" key="4">
    <source>
        <dbReference type="Pfam" id="PF25151"/>
    </source>
</evidence>
<dbReference type="GO" id="GO:0005829">
    <property type="term" value="C:cytosol"/>
    <property type="evidence" value="ECO:0007669"/>
    <property type="project" value="TreeGrafter"/>
</dbReference>
<dbReference type="Pfam" id="PF10350">
    <property type="entry name" value="DUF2428"/>
    <property type="match status" value="1"/>
</dbReference>
<organism evidence="5 6">
    <name type="scientific">[Candida] subhashii</name>
    <dbReference type="NCBI Taxonomy" id="561895"/>
    <lineage>
        <taxon>Eukaryota</taxon>
        <taxon>Fungi</taxon>
        <taxon>Dikarya</taxon>
        <taxon>Ascomycota</taxon>
        <taxon>Saccharomycotina</taxon>
        <taxon>Pichiomycetes</taxon>
        <taxon>Debaryomycetaceae</taxon>
        <taxon>Spathaspora</taxon>
    </lineage>
</organism>
<evidence type="ECO:0000259" key="3">
    <source>
        <dbReference type="Pfam" id="PF25150"/>
    </source>
</evidence>
<keyword evidence="6" id="KW-1185">Reference proteome</keyword>
<proteinExistence type="predicted"/>
<reference evidence="5 6" key="1">
    <citation type="journal article" date="2021" name="DNA Res.">
        <title>Genome analysis of Candida subhashii reveals its hybrid nature and dual mitochondrial genome conformations.</title>
        <authorList>
            <person name="Mixao V."/>
            <person name="Hegedusova E."/>
            <person name="Saus E."/>
            <person name="Pryszcz L.P."/>
            <person name="Cillingova A."/>
            <person name="Nosek J."/>
            <person name="Gabaldon T."/>
        </authorList>
    </citation>
    <scope>NUCLEOTIDE SEQUENCE [LARGE SCALE GENOMIC DNA]</scope>
    <source>
        <strain evidence="5 6">CBS 10753</strain>
    </source>
</reference>
<dbReference type="Proteomes" id="UP000694255">
    <property type="component" value="Unassembled WGS sequence"/>
</dbReference>
<accession>A0A8J5UJ96</accession>
<gene>
    <name evidence="5" type="ORF">J8A68_004906</name>
</gene>
<dbReference type="RefSeq" id="XP_049261870.1">
    <property type="nucleotide sequence ID" value="XM_049408914.1"/>
</dbReference>
<comment type="caution">
    <text evidence="5">The sequence shown here is derived from an EMBL/GenBank/DDBJ whole genome shotgun (WGS) entry which is preliminary data.</text>
</comment>
<dbReference type="GO" id="GO:0030488">
    <property type="term" value="P:tRNA methylation"/>
    <property type="evidence" value="ECO:0007669"/>
    <property type="project" value="TreeGrafter"/>
</dbReference>
<dbReference type="Pfam" id="PF25150">
    <property type="entry name" value="TPR_Trm732"/>
    <property type="match status" value="1"/>
</dbReference>
<dbReference type="PANTHER" id="PTHR14387:SF0">
    <property type="entry name" value="DUF2428 DOMAIN-CONTAINING PROTEIN"/>
    <property type="match status" value="1"/>
</dbReference>
<evidence type="ECO:0000313" key="6">
    <source>
        <dbReference type="Proteomes" id="UP000694255"/>
    </source>
</evidence>
<dbReference type="InterPro" id="IPR056843">
    <property type="entry name" value="THADA-like_TPR"/>
</dbReference>
<dbReference type="InterPro" id="IPR056842">
    <property type="entry name" value="THADA-like_TPR_C"/>
</dbReference>
<dbReference type="EMBL" id="JAGSYN010000216">
    <property type="protein sequence ID" value="KAG7661637.1"/>
    <property type="molecule type" value="Genomic_DNA"/>
</dbReference>
<evidence type="ECO:0008006" key="7">
    <source>
        <dbReference type="Google" id="ProtNLM"/>
    </source>
</evidence>
<dbReference type="OrthoDB" id="73997at2759"/>
<feature type="domain" description="DUF2428" evidence="2">
    <location>
        <begin position="517"/>
        <end position="755"/>
    </location>
</feature>
<protein>
    <recommendedName>
        <fullName evidence="7">DUF2428 domain-containing protein</fullName>
    </recommendedName>
</protein>
<name>A0A8J5UJ96_9ASCO</name>
<dbReference type="PANTHER" id="PTHR14387">
    <property type="entry name" value="THADA/DEATH RECEPTOR INTERACTING PROTEIN"/>
    <property type="match status" value="1"/>
</dbReference>
<evidence type="ECO:0000313" key="5">
    <source>
        <dbReference type="EMBL" id="KAG7661637.1"/>
    </source>
</evidence>
<feature type="domain" description="tRNA (32-2'-O)-methyltransferase regulator THADA-like TPR repeats region" evidence="3">
    <location>
        <begin position="187"/>
        <end position="384"/>
    </location>
</feature>
<sequence length="1331" mass="152700">MMTISQEDLATIKQDLIREKQPNQTEVEQIYTQLISKLATITSKGISDDKYVVLFNDTLSICLLRYRISHESLKESESIFDYILQLINHPFPPLQNSLNSLIQKLLNFEGVQITQWIDKVMKQSLTKSLYLLLEVLLKKVDDKTYFLRTFPEYPENSIKLFDDQLSNCISKTLIIAYGNNTANHKQWYTTWKEVIKSGLSNVKLRANVITYLLPNLLKINPKCFELLVAEYSANLDILIPLLNMGQKSELIDSLDTLLDSHTLINCLVNSDHEIRLNSLQLLLGTTSKQLKRKPIPKHAYEIIQENHILDIHLNDSTKQDIFISIFYQFISGRFSDCLSGKFTEEDSENSREFLSWLLNLLLEYLDPGSTFPQTIGVITILSNIQEKLSVNIFNQRTIKSLAKHLFSDYKAIRNSSLELLEKCPAEDLETFLEVEENGLFEYSEGIVTELTGRVSEGAAKAFQFLAIAYFKCNQLERLDKLESQLLEKIVENEVYLHGYFSALNLIVEKVDIKQCTLQKLIEQIFKIWKQQKSILSREVTTTEEDEDISDDDDEGYSDVNDNTIKLHYSWKVAKTSNELMISMLEKYHNQINPETILDCTKLVMDQLSSIKHRGAFSSIYPSFIKICKLCFNMEKLSHYPKQWIQDNIQLIESKTQLISRRSGGIPYLIAGVLVGAKSSSVNSDELFKYSTLELLRIAKLPYDVKSETKRDIPQVHAYNTLKQIFIEGSLANDSVRYIEEAMMLALENFCSENWSIRNCAVMLFGSIKQRSLGAGEAATRKTSSKLFFSRFPKLKTAFLDYLLKSAGNVQIPTSDDQVVFPILIMLSQLEHQASAVSSEFATQVQVYLGRKEWKIREMAARTMTAILSQREFNQFIQYQLQEKLDLNNLHGVLLCAHIGSAKVDQITAEFLLSNIEVFVTDGLSYFIKNAYINVLANIELVISEQALDMLKNEFEKVLKEQGRRLDGGKQLYLSTLSSFVFSHSLDNVRYILDHVEMILSSKFLTVQMDILEYISREYRRIDSHGIADLIWKYIETQDFHYALTRALKVYSLLLEIHIPSYANSITKHLINFLDSSNLNVKLIALECLAKFPIIDEYGEISEKFLSWCDILSEPSQSLDSRQSAHRAITSYMTNSTTRKGHAYFSCLMLSFERGLIDENYEIRQMSTRCLSQVCGFNTVVDCGYMINYFPTFIKSISDPAFSKLILNTLLRNTIDQDQLKAATNKKKGVSSLYSEEKIERYLSSDQFGRCLSKAASQLDREDLEVFSNKVVSDFRVIAEVRCAFGKNNGWLNDDLMYEIVQKSISNGEILLGIEANDIIRERVDDLSKMFL</sequence>